<dbReference type="EMBL" id="FRAB01000008">
    <property type="protein sequence ID" value="SHJ87360.1"/>
    <property type="molecule type" value="Genomic_DNA"/>
</dbReference>
<evidence type="ECO:0008006" key="6">
    <source>
        <dbReference type="Google" id="ProtNLM"/>
    </source>
</evidence>
<evidence type="ECO:0000313" key="2">
    <source>
        <dbReference type="EMBL" id="MDR6409231.1"/>
    </source>
</evidence>
<dbReference type="Proteomes" id="UP000184395">
    <property type="component" value="Unassembled WGS sequence"/>
</dbReference>
<reference evidence="3 4" key="1">
    <citation type="submission" date="2016-11" db="EMBL/GenBank/DDBJ databases">
        <authorList>
            <person name="Jaros S."/>
            <person name="Januszkiewicz K."/>
            <person name="Wedrychowicz H."/>
        </authorList>
    </citation>
    <scope>NUCLEOTIDE SEQUENCE [LARGE SCALE GENOMIC DNA]</scope>
    <source>
        <strain evidence="3 4">LMG 20594</strain>
    </source>
</reference>
<evidence type="ECO:0000313" key="4">
    <source>
        <dbReference type="Proteomes" id="UP000184395"/>
    </source>
</evidence>
<feature type="region of interest" description="Disordered" evidence="1">
    <location>
        <begin position="43"/>
        <end position="63"/>
    </location>
</feature>
<dbReference type="OrthoDB" id="8909820at2"/>
<dbReference type="EMBL" id="JAVDRP010000004">
    <property type="protein sequence ID" value="MDR6409231.1"/>
    <property type="molecule type" value="Genomic_DNA"/>
</dbReference>
<dbReference type="InterPro" id="IPR021327">
    <property type="entry name" value="DUF2934"/>
</dbReference>
<sequence>MQQQPESEQTSQEEEIRRRAYYLWEHADEPKGTPDEYWERARAEIEKEAPPIESGPIAEEPKK</sequence>
<evidence type="ECO:0000256" key="1">
    <source>
        <dbReference type="SAM" id="MobiDB-lite"/>
    </source>
</evidence>
<organism evidence="3 4">
    <name type="scientific">Paraburkholderia terricola</name>
    <dbReference type="NCBI Taxonomy" id="169427"/>
    <lineage>
        <taxon>Bacteria</taxon>
        <taxon>Pseudomonadati</taxon>
        <taxon>Pseudomonadota</taxon>
        <taxon>Betaproteobacteria</taxon>
        <taxon>Burkholderiales</taxon>
        <taxon>Burkholderiaceae</taxon>
        <taxon>Paraburkholderia</taxon>
    </lineage>
</organism>
<reference evidence="2 5" key="2">
    <citation type="submission" date="2023-07" db="EMBL/GenBank/DDBJ databases">
        <title>Sorghum-associated microbial communities from plants grown in Nebraska, USA.</title>
        <authorList>
            <person name="Schachtman D."/>
        </authorList>
    </citation>
    <scope>NUCLEOTIDE SEQUENCE [LARGE SCALE GENOMIC DNA]</scope>
    <source>
        <strain evidence="2 5">DS1316</strain>
    </source>
</reference>
<proteinExistence type="predicted"/>
<keyword evidence="5" id="KW-1185">Reference proteome</keyword>
<dbReference type="STRING" id="169427.SAMN05192548_1008144"/>
<evidence type="ECO:0000313" key="5">
    <source>
        <dbReference type="Proteomes" id="UP001264340"/>
    </source>
</evidence>
<protein>
    <recommendedName>
        <fullName evidence="6">DUF2934 domain-containing protein</fullName>
    </recommendedName>
</protein>
<dbReference type="Pfam" id="PF11154">
    <property type="entry name" value="DUF2934"/>
    <property type="match status" value="1"/>
</dbReference>
<name>A0A1M6MVD9_9BURK</name>
<gene>
    <name evidence="2" type="ORF">J2804_002635</name>
    <name evidence="3" type="ORF">SAMN05192548_1008144</name>
</gene>
<dbReference type="AlphaFoldDB" id="A0A1M6MVD9"/>
<dbReference type="RefSeq" id="WP_073428417.1">
    <property type="nucleotide sequence ID" value="NZ_CADFGY010000010.1"/>
</dbReference>
<evidence type="ECO:0000313" key="3">
    <source>
        <dbReference type="EMBL" id="SHJ87360.1"/>
    </source>
</evidence>
<accession>A0A1M6MVD9</accession>
<dbReference type="Proteomes" id="UP001264340">
    <property type="component" value="Unassembled WGS sequence"/>
</dbReference>